<name>A0A8S9HZG3_BRACR</name>
<evidence type="ECO:0000313" key="1">
    <source>
        <dbReference type="EMBL" id="KAF2561556.1"/>
    </source>
</evidence>
<accession>A0A8S9HZG3</accession>
<proteinExistence type="predicted"/>
<comment type="caution">
    <text evidence="1">The sequence shown here is derived from an EMBL/GenBank/DDBJ whole genome shotgun (WGS) entry which is preliminary data.</text>
</comment>
<organism evidence="1">
    <name type="scientific">Brassica cretica</name>
    <name type="common">Mustard</name>
    <dbReference type="NCBI Taxonomy" id="69181"/>
    <lineage>
        <taxon>Eukaryota</taxon>
        <taxon>Viridiplantae</taxon>
        <taxon>Streptophyta</taxon>
        <taxon>Embryophyta</taxon>
        <taxon>Tracheophyta</taxon>
        <taxon>Spermatophyta</taxon>
        <taxon>Magnoliopsida</taxon>
        <taxon>eudicotyledons</taxon>
        <taxon>Gunneridae</taxon>
        <taxon>Pentapetalae</taxon>
        <taxon>rosids</taxon>
        <taxon>malvids</taxon>
        <taxon>Brassicales</taxon>
        <taxon>Brassicaceae</taxon>
        <taxon>Brassiceae</taxon>
        <taxon>Brassica</taxon>
    </lineage>
</organism>
<protein>
    <submittedName>
        <fullName evidence="1">Uncharacterized protein</fullName>
    </submittedName>
</protein>
<reference evidence="1" key="1">
    <citation type="submission" date="2019-12" db="EMBL/GenBank/DDBJ databases">
        <title>Genome sequencing and annotation of Brassica cretica.</title>
        <authorList>
            <person name="Studholme D.J."/>
            <person name="Sarris P.F."/>
        </authorList>
    </citation>
    <scope>NUCLEOTIDE SEQUENCE</scope>
    <source>
        <strain evidence="1">PFS-102/07</strain>
        <tissue evidence="1">Leaf</tissue>
    </source>
</reference>
<dbReference type="AlphaFoldDB" id="A0A8S9HZG3"/>
<sequence>MQESIWSPGVHRTLPTWKSRYISGAGSPATSLAQLNSELRSQLGLSLNLW</sequence>
<dbReference type="EMBL" id="QGKY02001250">
    <property type="protein sequence ID" value="KAF2561556.1"/>
    <property type="molecule type" value="Genomic_DNA"/>
</dbReference>
<gene>
    <name evidence="1" type="ORF">F2Q70_00016315</name>
</gene>